<dbReference type="EMBL" id="CP035491">
    <property type="protein sequence ID" value="QAY75037.1"/>
    <property type="molecule type" value="Genomic_DNA"/>
</dbReference>
<dbReference type="AlphaFoldDB" id="A0A4P6FLS9"/>
<name>A0A4P6FLS9_9MICO</name>
<gene>
    <name evidence="2" type="ORF">ET445_13940</name>
</gene>
<accession>A0A4P6FLS9</accession>
<feature type="compositionally biased region" description="Basic and acidic residues" evidence="1">
    <location>
        <begin position="43"/>
        <end position="54"/>
    </location>
</feature>
<keyword evidence="3" id="KW-1185">Reference proteome</keyword>
<dbReference type="KEGG" id="agf:ET445_13940"/>
<reference evidence="2 3" key="1">
    <citation type="submission" date="2019-01" db="EMBL/GenBank/DDBJ databases">
        <title>Genome sequencing of strain FW100M-8.</title>
        <authorList>
            <person name="Heo J."/>
            <person name="Kim S.-J."/>
            <person name="Kim J.-S."/>
            <person name="Hong S.-B."/>
            <person name="Kwon S.-W."/>
        </authorList>
    </citation>
    <scope>NUCLEOTIDE SEQUENCE [LARGE SCALE GENOMIC DNA]</scope>
    <source>
        <strain evidence="2 3">FW100M-8</strain>
    </source>
</reference>
<evidence type="ECO:0000256" key="1">
    <source>
        <dbReference type="SAM" id="MobiDB-lite"/>
    </source>
</evidence>
<organism evidence="2 3">
    <name type="scientific">Agromyces protaetiae</name>
    <dbReference type="NCBI Taxonomy" id="2509455"/>
    <lineage>
        <taxon>Bacteria</taxon>
        <taxon>Bacillati</taxon>
        <taxon>Actinomycetota</taxon>
        <taxon>Actinomycetes</taxon>
        <taxon>Micrococcales</taxon>
        <taxon>Microbacteriaceae</taxon>
        <taxon>Agromyces</taxon>
    </lineage>
</organism>
<protein>
    <submittedName>
        <fullName evidence="2">Uncharacterized protein</fullName>
    </submittedName>
</protein>
<dbReference type="Proteomes" id="UP000291259">
    <property type="component" value="Chromosome"/>
</dbReference>
<feature type="compositionally biased region" description="Basic residues" evidence="1">
    <location>
        <begin position="33"/>
        <end position="42"/>
    </location>
</feature>
<feature type="compositionally biased region" description="Basic residues" evidence="1">
    <location>
        <begin position="1"/>
        <end position="25"/>
    </location>
</feature>
<evidence type="ECO:0000313" key="3">
    <source>
        <dbReference type="Proteomes" id="UP000291259"/>
    </source>
</evidence>
<proteinExistence type="predicted"/>
<evidence type="ECO:0000313" key="2">
    <source>
        <dbReference type="EMBL" id="QAY75037.1"/>
    </source>
</evidence>
<feature type="region of interest" description="Disordered" evidence="1">
    <location>
        <begin position="1"/>
        <end position="61"/>
    </location>
</feature>
<sequence length="61" mass="7420">MHRPRARPSLRARKRPRRLRTHRRRPLPEPARRVPRPLRRRAGRSDHQGDDRLARHLPRSA</sequence>